<dbReference type="AlphaFoldDB" id="A0AAV4BWC2"/>
<name>A0AAV4BWC2_9GAST</name>
<feature type="domain" description="Apextrin C-terminal" evidence="2">
    <location>
        <begin position="295"/>
        <end position="503"/>
    </location>
</feature>
<feature type="signal peptide" evidence="1">
    <location>
        <begin position="1"/>
        <end position="34"/>
    </location>
</feature>
<feature type="chain" id="PRO_5043954858" evidence="1">
    <location>
        <begin position="35"/>
        <end position="506"/>
    </location>
</feature>
<protein>
    <submittedName>
        <fullName evidence="3">MACPF domain-containing protein 2</fullName>
    </submittedName>
</protein>
<evidence type="ECO:0000313" key="3">
    <source>
        <dbReference type="EMBL" id="GFO23918.1"/>
    </source>
</evidence>
<dbReference type="PANTHER" id="PTHR19324:SF33">
    <property type="entry name" value="MUCIN-5AC"/>
    <property type="match status" value="1"/>
</dbReference>
<dbReference type="EMBL" id="BLXT01005558">
    <property type="protein sequence ID" value="GFO23918.1"/>
    <property type="molecule type" value="Genomic_DNA"/>
</dbReference>
<evidence type="ECO:0000313" key="4">
    <source>
        <dbReference type="Proteomes" id="UP000735302"/>
    </source>
</evidence>
<evidence type="ECO:0000256" key="1">
    <source>
        <dbReference type="SAM" id="SignalP"/>
    </source>
</evidence>
<dbReference type="Pfam" id="PF16977">
    <property type="entry name" value="ApeC"/>
    <property type="match status" value="1"/>
</dbReference>
<gene>
    <name evidence="3" type="ORF">PoB_005042300</name>
</gene>
<dbReference type="PANTHER" id="PTHR19324">
    <property type="entry name" value="PERFORIN-LIKE PROTEIN 1"/>
    <property type="match status" value="1"/>
</dbReference>
<dbReference type="InterPro" id="IPR031569">
    <property type="entry name" value="ApeC"/>
</dbReference>
<sequence length="506" mass="56515">MVRSLRFSKMSWFLQWSARLLVALGLTLTHPSQAFLSDETSVSPTPFELTFQPAHVVKHLTRDINVLCSHKNSNLSQLQEVSRIRILMKTSSGWRLLAEQRDNEDEPQSTFNVSMSGKISKDIREVFLQVTWPVATEETFGTYRCDVIGFEWKTHGSVTEVTSEVAIRKGEVTIDDMMDVFKYTSEELARVEAATDKLKENMDTFNENFKSLGERIDFQNSKVDLLGKRVNSTSEAVDSVTETVTNLTNILTSVTGETTAIHSQLGSVTSQLTSLTKDVNELKSSKNPFEQLLTWPEGQFALLQPKTGCPVDLTFFGGNDRYFRFHSDSNSNSNSYTNINSDFSVLPPGTTSEEDSRNFFTFKFCESSGVFNKGSWPSGSYCINKLDAVACPQGFDSASMHLTPERLNTLTDFTSRVVTDTSSLGFCCKTSGLYQTPITLPTHSPFMLYRKGGQCQVVEGMDVSSVVLSIDTENTYNRDSKDANGPDIDIFSGYPVKLYLCHYTSS</sequence>
<evidence type="ECO:0000259" key="2">
    <source>
        <dbReference type="Pfam" id="PF16977"/>
    </source>
</evidence>
<accession>A0AAV4BWC2</accession>
<comment type="caution">
    <text evidence="3">The sequence shown here is derived from an EMBL/GenBank/DDBJ whole genome shotgun (WGS) entry which is preliminary data.</text>
</comment>
<reference evidence="3 4" key="1">
    <citation type="journal article" date="2021" name="Elife">
        <title>Chloroplast acquisition without the gene transfer in kleptoplastic sea slugs, Plakobranchus ocellatus.</title>
        <authorList>
            <person name="Maeda T."/>
            <person name="Takahashi S."/>
            <person name="Yoshida T."/>
            <person name="Shimamura S."/>
            <person name="Takaki Y."/>
            <person name="Nagai Y."/>
            <person name="Toyoda A."/>
            <person name="Suzuki Y."/>
            <person name="Arimoto A."/>
            <person name="Ishii H."/>
            <person name="Satoh N."/>
            <person name="Nishiyama T."/>
            <person name="Hasebe M."/>
            <person name="Maruyama T."/>
            <person name="Minagawa J."/>
            <person name="Obokata J."/>
            <person name="Shigenobu S."/>
        </authorList>
    </citation>
    <scope>NUCLEOTIDE SEQUENCE [LARGE SCALE GENOMIC DNA]</scope>
</reference>
<dbReference type="Proteomes" id="UP000735302">
    <property type="component" value="Unassembled WGS sequence"/>
</dbReference>
<proteinExistence type="predicted"/>
<keyword evidence="1" id="KW-0732">Signal</keyword>
<dbReference type="Gene3D" id="1.10.287.950">
    <property type="entry name" value="Methyl-accepting chemotaxis protein"/>
    <property type="match status" value="1"/>
</dbReference>
<organism evidence="3 4">
    <name type="scientific">Plakobranchus ocellatus</name>
    <dbReference type="NCBI Taxonomy" id="259542"/>
    <lineage>
        <taxon>Eukaryota</taxon>
        <taxon>Metazoa</taxon>
        <taxon>Spiralia</taxon>
        <taxon>Lophotrochozoa</taxon>
        <taxon>Mollusca</taxon>
        <taxon>Gastropoda</taxon>
        <taxon>Heterobranchia</taxon>
        <taxon>Euthyneura</taxon>
        <taxon>Panpulmonata</taxon>
        <taxon>Sacoglossa</taxon>
        <taxon>Placobranchoidea</taxon>
        <taxon>Plakobranchidae</taxon>
        <taxon>Plakobranchus</taxon>
    </lineage>
</organism>
<keyword evidence="4" id="KW-1185">Reference proteome</keyword>